<name>A0A3M0J1T9_HIRRU</name>
<sequence length="66" mass="7632">MQPQQRPAAPRLLEAEEEGEASAQIPNFLEFREPPELGDLLEQQLREKLGKKSPELLEIRRIQPKN</sequence>
<evidence type="ECO:0000256" key="1">
    <source>
        <dbReference type="SAM" id="MobiDB-lite"/>
    </source>
</evidence>
<comment type="caution">
    <text evidence="2">The sequence shown here is derived from an EMBL/GenBank/DDBJ whole genome shotgun (WGS) entry which is preliminary data.</text>
</comment>
<dbReference type="EMBL" id="QRBI01000218">
    <property type="protein sequence ID" value="RMB92769.1"/>
    <property type="molecule type" value="Genomic_DNA"/>
</dbReference>
<feature type="region of interest" description="Disordered" evidence="1">
    <location>
        <begin position="1"/>
        <end position="24"/>
    </location>
</feature>
<accession>A0A3M0J1T9</accession>
<evidence type="ECO:0000313" key="3">
    <source>
        <dbReference type="Proteomes" id="UP000269221"/>
    </source>
</evidence>
<gene>
    <name evidence="2" type="ORF">DUI87_30819</name>
</gene>
<proteinExistence type="predicted"/>
<reference evidence="2 3" key="1">
    <citation type="submission" date="2018-07" db="EMBL/GenBank/DDBJ databases">
        <title>A high quality draft genome assembly of the barn swallow (H. rustica rustica).</title>
        <authorList>
            <person name="Formenti G."/>
            <person name="Chiara M."/>
            <person name="Poveda L."/>
            <person name="Francoijs K.-J."/>
            <person name="Bonisoli-Alquati A."/>
            <person name="Canova L."/>
            <person name="Gianfranceschi L."/>
            <person name="Horner D.S."/>
            <person name="Saino N."/>
        </authorList>
    </citation>
    <scope>NUCLEOTIDE SEQUENCE [LARGE SCALE GENOMIC DNA]</scope>
    <source>
        <strain evidence="2">Chelidonia</strain>
        <tissue evidence="2">Blood</tissue>
    </source>
</reference>
<feature type="compositionally biased region" description="Low complexity" evidence="1">
    <location>
        <begin position="1"/>
        <end position="12"/>
    </location>
</feature>
<dbReference type="Proteomes" id="UP000269221">
    <property type="component" value="Unassembled WGS sequence"/>
</dbReference>
<dbReference type="AlphaFoldDB" id="A0A3M0J1T9"/>
<protein>
    <submittedName>
        <fullName evidence="2">Uncharacterized protein</fullName>
    </submittedName>
</protein>
<organism evidence="2 3">
    <name type="scientific">Hirundo rustica rustica</name>
    <dbReference type="NCBI Taxonomy" id="333673"/>
    <lineage>
        <taxon>Eukaryota</taxon>
        <taxon>Metazoa</taxon>
        <taxon>Chordata</taxon>
        <taxon>Craniata</taxon>
        <taxon>Vertebrata</taxon>
        <taxon>Euteleostomi</taxon>
        <taxon>Archelosauria</taxon>
        <taxon>Archosauria</taxon>
        <taxon>Dinosauria</taxon>
        <taxon>Saurischia</taxon>
        <taxon>Theropoda</taxon>
        <taxon>Coelurosauria</taxon>
        <taxon>Aves</taxon>
        <taxon>Neognathae</taxon>
        <taxon>Neoaves</taxon>
        <taxon>Telluraves</taxon>
        <taxon>Australaves</taxon>
        <taxon>Passeriformes</taxon>
        <taxon>Sylvioidea</taxon>
        <taxon>Hirundinidae</taxon>
        <taxon>Hirundo</taxon>
    </lineage>
</organism>
<keyword evidence="3" id="KW-1185">Reference proteome</keyword>
<evidence type="ECO:0000313" key="2">
    <source>
        <dbReference type="EMBL" id="RMB92769.1"/>
    </source>
</evidence>